<comment type="caution">
    <text evidence="3">The sequence shown here is derived from an EMBL/GenBank/DDBJ whole genome shotgun (WGS) entry which is preliminary data.</text>
</comment>
<name>A0ABR2I9H7_9PEZI</name>
<organism evidence="3 4">
    <name type="scientific">Apiospora arundinis</name>
    <dbReference type="NCBI Taxonomy" id="335852"/>
    <lineage>
        <taxon>Eukaryota</taxon>
        <taxon>Fungi</taxon>
        <taxon>Dikarya</taxon>
        <taxon>Ascomycota</taxon>
        <taxon>Pezizomycotina</taxon>
        <taxon>Sordariomycetes</taxon>
        <taxon>Xylariomycetidae</taxon>
        <taxon>Amphisphaeriales</taxon>
        <taxon>Apiosporaceae</taxon>
        <taxon>Apiospora</taxon>
    </lineage>
</organism>
<dbReference type="EMBL" id="JAPCWZ010000006">
    <property type="protein sequence ID" value="KAK8859585.1"/>
    <property type="molecule type" value="Genomic_DNA"/>
</dbReference>
<dbReference type="PANTHER" id="PTHR33099">
    <property type="entry name" value="FE2OG DIOXYGENASE DOMAIN-CONTAINING PROTEIN"/>
    <property type="match status" value="1"/>
</dbReference>
<feature type="region of interest" description="Disordered" evidence="1">
    <location>
        <begin position="1"/>
        <end position="33"/>
    </location>
</feature>
<reference evidence="3 4" key="1">
    <citation type="journal article" date="2024" name="IMA Fungus">
        <title>Apiospora arundinis, a panoply of carbohydrate-active enzymes and secondary metabolites.</title>
        <authorList>
            <person name="Sorensen T."/>
            <person name="Petersen C."/>
            <person name="Muurmann A.T."/>
            <person name="Christiansen J.V."/>
            <person name="Brundto M.L."/>
            <person name="Overgaard C.K."/>
            <person name="Boysen A.T."/>
            <person name="Wollenberg R.D."/>
            <person name="Larsen T.O."/>
            <person name="Sorensen J.L."/>
            <person name="Nielsen K.L."/>
            <person name="Sondergaard T.E."/>
        </authorList>
    </citation>
    <scope>NUCLEOTIDE SEQUENCE [LARGE SCALE GENOMIC DNA]</scope>
    <source>
        <strain evidence="3 4">AAU 773</strain>
    </source>
</reference>
<evidence type="ECO:0000256" key="1">
    <source>
        <dbReference type="SAM" id="MobiDB-lite"/>
    </source>
</evidence>
<dbReference type="Proteomes" id="UP001390339">
    <property type="component" value="Unassembled WGS sequence"/>
</dbReference>
<dbReference type="InterPro" id="IPR044862">
    <property type="entry name" value="Pro_4_hyd_alph_FE2OG_OXY"/>
</dbReference>
<dbReference type="Gene3D" id="2.60.120.620">
    <property type="entry name" value="q2cbj1_9rhob like domain"/>
    <property type="match status" value="1"/>
</dbReference>
<sequence>MRYHPSDFDVNESEEDDEVVETSSGQSSQPTTLTSWKEELGQSIMAIETFGDVAWSKQYHRLVLPGLNVGGTPIPLPLVSPRDAEVIRNACHQAPFGRGDETVVDESVRKTWEIGQEGFNCLNPEWNKFVGSLLGEASAGLGMPHGVQARRYKLLLYDPGSFFKPHKDSEKAPGMIATVVICFPSVHEGGDVHLSHGGEKHTLVTSRSSAYDITALAWYSDVTHEVKEITAGHRLALTYNITLPKDQQNQASAAGLVEQQRALESILKIGHEHHPKGATRIMFPLEHQYSETSLSIDNLKGHDRARIYALWKACLSSGYQLLLANITRTDVRFEDWLGDLEEDSHCLTYVAALEGFAIASKIGIDPDFVGVDPYMSDRGPDSDDEGERDENYTGNASMPNEYRYHDSVAVIVQNDDLADFLKIRSITDDEVAKNIARLVGSCFSGKDNSPLPNTAIDLLRKLVAYPKRRMGETLAEILTISARTGDMKLWDEVFDLAIADFCRVDPIASSYSRTHGFTRVPDYRQNDTVNSWKMGCLTPVLSRLASHLNGKHLSCLEGDWDKYLGRLATTFPKLENAKAALESLAVELKCDDMKQSFREWRHSLAEIRFSKSTTRLKAEDSSTIMSLLKEKKSLKWVNEIVLPALKCRADKSFLLTLIPALMDHMGTIHVDIITSRILGGTMAQLKPDVRDLVSIVSSSASRGGQSHWGAQITVTVYKESQLARFTTLIRKCMEHGLCDEAAQLMDHCCTNVAEGHKEPVIGRSAAYGAPRAVDNVSYVPQKWAEFFLGDVVHAIQHSVKPAPESFKDFFERLVRHHVLAEIPPYPKKPVGWAHKRMECPINSPGEAERCGNSGTCKELNDFLESTTEQKHSFARAAKLREHIENRLSPDHFKFWTTKSRSGPHTLVVTKLETGHEADVKKHLTNIRNLEKRVRPYRIPWIKEILGDELYAELVLLEKIRTPPEDGAQPVPLVYKESDGAALPGVPAQASGNKRPASGNFEYPIASKTRVSNVVDLTEDD</sequence>
<feature type="compositionally biased region" description="Acidic residues" evidence="1">
    <location>
        <begin position="9"/>
        <end position="20"/>
    </location>
</feature>
<protein>
    <submittedName>
        <fullName evidence="3">2og-fe oxygenase protein</fullName>
    </submittedName>
</protein>
<accession>A0ABR2I9H7</accession>
<dbReference type="PANTHER" id="PTHR33099:SF7">
    <property type="entry name" value="MYND-TYPE DOMAIN-CONTAINING PROTEIN"/>
    <property type="match status" value="1"/>
</dbReference>
<evidence type="ECO:0000313" key="4">
    <source>
        <dbReference type="Proteomes" id="UP001390339"/>
    </source>
</evidence>
<proteinExistence type="predicted"/>
<feature type="region of interest" description="Disordered" evidence="1">
    <location>
        <begin position="373"/>
        <end position="399"/>
    </location>
</feature>
<feature type="domain" description="Prolyl 4-hydroxylase alpha subunit Fe(2+) 2OG dioxygenase" evidence="2">
    <location>
        <begin position="153"/>
        <end position="241"/>
    </location>
</feature>
<dbReference type="Pfam" id="PF13640">
    <property type="entry name" value="2OG-FeII_Oxy_3"/>
    <property type="match status" value="1"/>
</dbReference>
<evidence type="ECO:0000313" key="3">
    <source>
        <dbReference type="EMBL" id="KAK8859585.1"/>
    </source>
</evidence>
<gene>
    <name evidence="3" type="ORF">PGQ11_010319</name>
</gene>
<keyword evidence="4" id="KW-1185">Reference proteome</keyword>
<evidence type="ECO:0000259" key="2">
    <source>
        <dbReference type="Pfam" id="PF13640"/>
    </source>
</evidence>
<feature type="region of interest" description="Disordered" evidence="1">
    <location>
        <begin position="981"/>
        <end position="1000"/>
    </location>
</feature>